<reference evidence="1 2" key="1">
    <citation type="journal article" date="2009" name="PLoS Genet.">
        <title>The Bifidobacterium dentium Bd1 genome sequence reflects its genetic adaptation to the human oral cavity.</title>
        <authorList>
            <person name="Ventura M."/>
            <person name="Turroni F."/>
            <person name="Zomer A."/>
            <person name="Foroni E."/>
            <person name="Giubellini V."/>
            <person name="Bottacini F."/>
            <person name="Canchaya C."/>
            <person name="Claesson M.J."/>
            <person name="He F."/>
            <person name="Mantzourani M."/>
            <person name="Mulas L."/>
            <person name="Ferrarini A."/>
            <person name="Gao B."/>
            <person name="Delledonne M."/>
            <person name="Henrissat B."/>
            <person name="Coutinho P."/>
            <person name="Oggioni M."/>
            <person name="Gupta R.S."/>
            <person name="Zhang Z."/>
            <person name="Beighton D."/>
            <person name="Fitzgerald G.F."/>
            <person name="O'Toole P.W."/>
            <person name="van Sinderen D."/>
        </authorList>
    </citation>
    <scope>NUCLEOTIDE SEQUENCE [LARGE SCALE GENOMIC DNA]</scope>
    <source>
        <strain evidence="2">ATCC 27534 / DSM 20436 / JCM 1195 / Bd1</strain>
    </source>
</reference>
<dbReference type="AlphaFoldDB" id="D2Q6R1"/>
<dbReference type="EC" id="2.4.1.57" evidence="1"/>
<evidence type="ECO:0000313" key="1">
    <source>
        <dbReference type="EMBL" id="ADB10602.1"/>
    </source>
</evidence>
<dbReference type="STRING" id="401473.BDP_2032"/>
<dbReference type="GeneID" id="31607467"/>
<keyword evidence="2" id="KW-1185">Reference proteome</keyword>
<dbReference type="PANTHER" id="PTHR12526:SF630">
    <property type="entry name" value="GLYCOSYLTRANSFERASE"/>
    <property type="match status" value="1"/>
</dbReference>
<dbReference type="PANTHER" id="PTHR12526">
    <property type="entry name" value="GLYCOSYLTRANSFERASE"/>
    <property type="match status" value="1"/>
</dbReference>
<dbReference type="EMBL" id="CP001750">
    <property type="protein sequence ID" value="ADB10602.1"/>
    <property type="molecule type" value="Genomic_DNA"/>
</dbReference>
<dbReference type="KEGG" id="bde:BDP_2032"/>
<dbReference type="eggNOG" id="COG0438">
    <property type="taxonomic scope" value="Bacteria"/>
</dbReference>
<gene>
    <name evidence="1" type="ordered locus">BDP_2032</name>
</gene>
<sequence>MSKRILFTTETLSLGGIQRVTSVIVNALYRHGKDVTLYCLDNAKQDFYHVDAPVVRFDSTGKRYIKNQFFRLIKLFSGGKVMSLWQTHFLKYLDDNKINTVVLNPHFFHLVPKIKEFCPSIRIYLWMHNNFDMYVETKKYFNDRDSLLQFAKKADGIICLEKYSCEKWSQYNANSFVLHNPITLDPHHSVADMDSHVISFTSRLTIEQKGLDYLIAIARTLPEPWYINVAGTGVDKNRFLDLIQRAHVENKIILRGALQGQDLLDHYLKSSIFLMTSRWEGFSLVSAEAMSVGLPIVAFDIPALCEVTDDGRYALLAHDGDVEDFCRQMGKLISSVKLRREYSALSLERARSFSLETIVSEWKRIVDE</sequence>
<proteinExistence type="predicted"/>
<dbReference type="Pfam" id="PF13692">
    <property type="entry name" value="Glyco_trans_1_4"/>
    <property type="match status" value="1"/>
</dbReference>
<organism evidence="1 2">
    <name type="scientific">Bifidobacterium dentium (strain ATCC 27534 / DSM 20436 / JCM 1195 / Bd1)</name>
    <dbReference type="NCBI Taxonomy" id="401473"/>
    <lineage>
        <taxon>Bacteria</taxon>
        <taxon>Bacillati</taxon>
        <taxon>Actinomycetota</taxon>
        <taxon>Actinomycetes</taxon>
        <taxon>Bifidobacteriales</taxon>
        <taxon>Bifidobacteriaceae</taxon>
        <taxon>Bifidobacterium</taxon>
    </lineage>
</organism>
<dbReference type="Proteomes" id="UP000008693">
    <property type="component" value="Chromosome"/>
</dbReference>
<protein>
    <submittedName>
        <fullName evidence="1">Glycosyl transferase group 1</fullName>
        <ecNumber evidence="1">2.4.1.57</ecNumber>
    </submittedName>
</protein>
<dbReference type="CAZy" id="GT4">
    <property type="family name" value="Glycosyltransferase Family 4"/>
</dbReference>
<keyword evidence="1" id="KW-0328">Glycosyltransferase</keyword>
<evidence type="ECO:0000313" key="2">
    <source>
        <dbReference type="Proteomes" id="UP000008693"/>
    </source>
</evidence>
<dbReference type="SUPFAM" id="SSF53756">
    <property type="entry name" value="UDP-Glycosyltransferase/glycogen phosphorylase"/>
    <property type="match status" value="1"/>
</dbReference>
<dbReference type="RefSeq" id="WP_012902527.1">
    <property type="nucleotide sequence ID" value="NC_013714.1"/>
</dbReference>
<name>D2Q6R1_BIFDB</name>
<keyword evidence="1" id="KW-0808">Transferase</keyword>
<dbReference type="GO" id="GO:0016757">
    <property type="term" value="F:glycosyltransferase activity"/>
    <property type="evidence" value="ECO:0007669"/>
    <property type="project" value="UniProtKB-KW"/>
</dbReference>
<dbReference type="HOGENOM" id="CLU_009583_0_0_11"/>
<accession>D2Q6R1</accession>
<dbReference type="Gene3D" id="3.40.50.2000">
    <property type="entry name" value="Glycogen Phosphorylase B"/>
    <property type="match status" value="2"/>
</dbReference>